<dbReference type="EMBL" id="BAAATA010000043">
    <property type="protein sequence ID" value="GAA2507691.1"/>
    <property type="molecule type" value="Genomic_DNA"/>
</dbReference>
<feature type="transmembrane region" description="Helical" evidence="2">
    <location>
        <begin position="507"/>
        <end position="527"/>
    </location>
</feature>
<keyword evidence="2" id="KW-0472">Membrane</keyword>
<sequence length="763" mass="77081">MLIRVRRSAAVLAAALALALLPGATAVGDSPGASPGTAGPGPGPGTAAGAATTLPGATPAPGTASKTDTAPGADKVPGADTAPGAGKVPGAETTDSVSYIAEDLRDNPVWISDQVPREVPRSAAPLLARAAERTGMPTYVVVTATDRLGAPLGGSFLDDLHDRLGRDGLYVRLSEFGGEARVHGAGGPDGPDGLAAEAAMRAAETELPHDAGPVVLFQRFVGILASGRAVERAEAAEAKASRGWEPDWMYPSDDEMNDRSLFTGALATGVPLSVLLTVRLVRRRRGTLRPRSGRRTGLVLLAAAGTAGAVTVGCWALFGTPPPRPVPQPTGAELGARVERVVEGLERSPLYVDPETANALAPGDRARLRKRIAGMDVPVLVAAVPMQDADESAGDGEVLVHSLHGRIGRDAVYVVADTGSGTVDIVPFGVDRAGLGTFDLPDSFDGPGSSGSDDGLARVLDGVLQYVEDSPQGQSSVYYAPDPPLAPADEDAVQSLFAGDLTPGATVVGPLLAVSFLGVVAGVLFVADWLRGTPARGPFPYARNRPTTGLLRRTARRDTAALAQLLAGRPAAPGAAAGAGEGEPAAARARRYHGLATALLEARGGSGSGGNGGAAPVALVCAVVLARAGKAALTAKGAAGADGSEGKKKRRYTPCRLNPLHGPAQGSRKTGTSSGEKRPAQMCAACASSLKTSPDATARLMLHLPCGPGGRLAPVQELPGPFAWSAGAAVSAGAVAQWAQERLGDAAPGPSEEAVAPAVDLGK</sequence>
<feature type="signal peptide" evidence="3">
    <location>
        <begin position="1"/>
        <end position="26"/>
    </location>
</feature>
<proteinExistence type="predicted"/>
<feature type="chain" id="PRO_5046804771" description="TPM domain-containing protein" evidence="3">
    <location>
        <begin position="27"/>
        <end position="763"/>
    </location>
</feature>
<comment type="caution">
    <text evidence="4">The sequence shown here is derived from an EMBL/GenBank/DDBJ whole genome shotgun (WGS) entry which is preliminary data.</text>
</comment>
<evidence type="ECO:0000256" key="2">
    <source>
        <dbReference type="SAM" id="Phobius"/>
    </source>
</evidence>
<feature type="region of interest" description="Disordered" evidence="1">
    <location>
        <begin position="635"/>
        <end position="678"/>
    </location>
</feature>
<reference evidence="4 5" key="1">
    <citation type="journal article" date="2019" name="Int. J. Syst. Evol. Microbiol.">
        <title>The Global Catalogue of Microorganisms (GCM) 10K type strain sequencing project: providing services to taxonomists for standard genome sequencing and annotation.</title>
        <authorList>
            <consortium name="The Broad Institute Genomics Platform"/>
            <consortium name="The Broad Institute Genome Sequencing Center for Infectious Disease"/>
            <person name="Wu L."/>
            <person name="Ma J."/>
        </authorList>
    </citation>
    <scope>NUCLEOTIDE SEQUENCE [LARGE SCALE GENOMIC DNA]</scope>
    <source>
        <strain evidence="4 5">JCM 6307</strain>
    </source>
</reference>
<keyword evidence="2" id="KW-1133">Transmembrane helix</keyword>
<feature type="transmembrane region" description="Helical" evidence="2">
    <location>
        <begin position="298"/>
        <end position="318"/>
    </location>
</feature>
<name>A0ABN3MSD0_9ACTN</name>
<evidence type="ECO:0000256" key="1">
    <source>
        <dbReference type="SAM" id="MobiDB-lite"/>
    </source>
</evidence>
<evidence type="ECO:0008006" key="6">
    <source>
        <dbReference type="Google" id="ProtNLM"/>
    </source>
</evidence>
<accession>A0ABN3MSD0</accession>
<evidence type="ECO:0000313" key="5">
    <source>
        <dbReference type="Proteomes" id="UP001501358"/>
    </source>
</evidence>
<protein>
    <recommendedName>
        <fullName evidence="6">TPM domain-containing protein</fullName>
    </recommendedName>
</protein>
<organism evidence="4 5">
    <name type="scientific">Streptomyces thermolineatus</name>
    <dbReference type="NCBI Taxonomy" id="44033"/>
    <lineage>
        <taxon>Bacteria</taxon>
        <taxon>Bacillati</taxon>
        <taxon>Actinomycetota</taxon>
        <taxon>Actinomycetes</taxon>
        <taxon>Kitasatosporales</taxon>
        <taxon>Streptomycetaceae</taxon>
        <taxon>Streptomyces</taxon>
    </lineage>
</organism>
<feature type="compositionally biased region" description="Low complexity" evidence="1">
    <location>
        <begin position="47"/>
        <end position="64"/>
    </location>
</feature>
<evidence type="ECO:0000256" key="3">
    <source>
        <dbReference type="SAM" id="SignalP"/>
    </source>
</evidence>
<gene>
    <name evidence="4" type="ORF">GCM10010406_50320</name>
</gene>
<feature type="region of interest" description="Disordered" evidence="1">
    <location>
        <begin position="743"/>
        <end position="763"/>
    </location>
</feature>
<feature type="transmembrane region" description="Helical" evidence="2">
    <location>
        <begin position="261"/>
        <end position="278"/>
    </location>
</feature>
<feature type="region of interest" description="Disordered" evidence="1">
    <location>
        <begin position="30"/>
        <end position="93"/>
    </location>
</feature>
<keyword evidence="2" id="KW-0812">Transmembrane</keyword>
<keyword evidence="3" id="KW-0732">Signal</keyword>
<keyword evidence="5" id="KW-1185">Reference proteome</keyword>
<evidence type="ECO:0000313" key="4">
    <source>
        <dbReference type="EMBL" id="GAA2507691.1"/>
    </source>
</evidence>
<dbReference type="Proteomes" id="UP001501358">
    <property type="component" value="Unassembled WGS sequence"/>
</dbReference>